<dbReference type="EMBL" id="LAZR01014607">
    <property type="protein sequence ID" value="KKM16746.1"/>
    <property type="molecule type" value="Genomic_DNA"/>
</dbReference>
<name>A0A0F9HN87_9ZZZZ</name>
<comment type="caution">
    <text evidence="1">The sequence shown here is derived from an EMBL/GenBank/DDBJ whole genome shotgun (WGS) entry which is preliminary data.</text>
</comment>
<accession>A0A0F9HN87</accession>
<gene>
    <name evidence="1" type="ORF">LCGC14_1682700</name>
</gene>
<proteinExistence type="predicted"/>
<sequence>LRYQTMSNLKKSIGKNENQLCLACLTGEYPLKFANALPEIGASISESRK</sequence>
<dbReference type="AlphaFoldDB" id="A0A0F9HN87"/>
<reference evidence="1" key="1">
    <citation type="journal article" date="2015" name="Nature">
        <title>Complex archaea that bridge the gap between prokaryotes and eukaryotes.</title>
        <authorList>
            <person name="Spang A."/>
            <person name="Saw J.H."/>
            <person name="Jorgensen S.L."/>
            <person name="Zaremba-Niedzwiedzka K."/>
            <person name="Martijn J."/>
            <person name="Lind A.E."/>
            <person name="van Eijk R."/>
            <person name="Schleper C."/>
            <person name="Guy L."/>
            <person name="Ettema T.J."/>
        </authorList>
    </citation>
    <scope>NUCLEOTIDE SEQUENCE</scope>
</reference>
<evidence type="ECO:0008006" key="2">
    <source>
        <dbReference type="Google" id="ProtNLM"/>
    </source>
</evidence>
<evidence type="ECO:0000313" key="1">
    <source>
        <dbReference type="EMBL" id="KKM16746.1"/>
    </source>
</evidence>
<protein>
    <recommendedName>
        <fullName evidence="2">Amidophosphoribosyltransferase</fullName>
    </recommendedName>
</protein>
<feature type="non-terminal residue" evidence="1">
    <location>
        <position position="1"/>
    </location>
</feature>
<organism evidence="1">
    <name type="scientific">marine sediment metagenome</name>
    <dbReference type="NCBI Taxonomy" id="412755"/>
    <lineage>
        <taxon>unclassified sequences</taxon>
        <taxon>metagenomes</taxon>
        <taxon>ecological metagenomes</taxon>
    </lineage>
</organism>